<dbReference type="PANTHER" id="PTHR22926">
    <property type="entry name" value="PHOSPHO-N-ACETYLMURAMOYL-PENTAPEPTIDE-TRANSFERASE"/>
    <property type="match status" value="1"/>
</dbReference>
<dbReference type="Proteomes" id="UP001059934">
    <property type="component" value="Chromosome"/>
</dbReference>
<feature type="transmembrane region" description="Helical" evidence="7">
    <location>
        <begin position="267"/>
        <end position="286"/>
    </location>
</feature>
<feature type="transmembrane region" description="Helical" evidence="7">
    <location>
        <begin position="197"/>
        <end position="214"/>
    </location>
</feature>
<proteinExistence type="predicted"/>
<evidence type="ECO:0000313" key="8">
    <source>
        <dbReference type="EMBL" id="UVW36113.1"/>
    </source>
</evidence>
<dbReference type="EMBL" id="CP103416">
    <property type="protein sequence ID" value="UVW36113.1"/>
    <property type="molecule type" value="Genomic_DNA"/>
</dbReference>
<feature type="transmembrane region" description="Helical" evidence="7">
    <location>
        <begin position="74"/>
        <end position="93"/>
    </location>
</feature>
<reference evidence="8" key="1">
    <citation type="submission" date="2022-08" db="EMBL/GenBank/DDBJ databases">
        <title>Catabolic pathway analysis in culturable SAR92 clade bacteria reveals their overlooked roles in DMSP degradation in coastal seas.</title>
        <authorList>
            <person name="He X."/>
            <person name="Zhang X."/>
            <person name="Zhang Y."/>
        </authorList>
    </citation>
    <scope>NUCLEOTIDE SEQUENCE</scope>
    <source>
        <strain evidence="8">H455</strain>
    </source>
</reference>
<keyword evidence="4 7" id="KW-0812">Transmembrane</keyword>
<evidence type="ECO:0000256" key="2">
    <source>
        <dbReference type="ARBA" id="ARBA00022475"/>
    </source>
</evidence>
<feature type="transmembrane region" description="Helical" evidence="7">
    <location>
        <begin position="26"/>
        <end position="53"/>
    </location>
</feature>
<feature type="transmembrane region" description="Helical" evidence="7">
    <location>
        <begin position="105"/>
        <end position="122"/>
    </location>
</feature>
<feature type="transmembrane region" description="Helical" evidence="7">
    <location>
        <begin position="319"/>
        <end position="341"/>
    </location>
</feature>
<keyword evidence="9" id="KW-1185">Reference proteome</keyword>
<evidence type="ECO:0000256" key="7">
    <source>
        <dbReference type="SAM" id="Phobius"/>
    </source>
</evidence>
<dbReference type="InterPro" id="IPR000715">
    <property type="entry name" value="Glycosyl_transferase_4"/>
</dbReference>
<keyword evidence="6 7" id="KW-0472">Membrane</keyword>
<evidence type="ECO:0000256" key="4">
    <source>
        <dbReference type="ARBA" id="ARBA00022692"/>
    </source>
</evidence>
<feature type="transmembrane region" description="Helical" evidence="7">
    <location>
        <begin position="134"/>
        <end position="154"/>
    </location>
</feature>
<evidence type="ECO:0000256" key="5">
    <source>
        <dbReference type="ARBA" id="ARBA00022989"/>
    </source>
</evidence>
<sequence length="384" mass="41377">MLTAKAWVQIIGNILSARFESTSQKLILMFVFAGLTYGAAGIGAMLLMTLLANSQLGKDASAKHGISASESSRLGGFAIAIVVIVYIVGLSLISPYTPGPVRDEGLLYLWCAIFLCCLLGFAEDIKPDFLTPMLRLGTKFVVLGALFWLSPMLIPVSVGIPLIDALIALPVLGWALVTVFAVGFINALNMADGANGLVPGIALASFGVFFIEYGRPMDGALLFACTIFFIFNVISGWYFLGDTGSYGLGAILLGYGLLGVAESHFSAGFMAALFCYPCIDFLVSVIRRRRAGRSPFSADNGHLHNRLHQFIKLRVNSAVMANSFTGLIISGSTSGVVLLAYLMDVLPPESDLWYLFFVAEISLYLVSLKYLTSIQPKTRYADPK</sequence>
<dbReference type="GO" id="GO:0016740">
    <property type="term" value="F:transferase activity"/>
    <property type="evidence" value="ECO:0007669"/>
    <property type="project" value="UniProtKB-KW"/>
</dbReference>
<feature type="transmembrane region" description="Helical" evidence="7">
    <location>
        <begin position="353"/>
        <end position="371"/>
    </location>
</feature>
<feature type="transmembrane region" description="Helical" evidence="7">
    <location>
        <begin position="160"/>
        <end position="185"/>
    </location>
</feature>
<keyword evidence="2" id="KW-1003">Cell membrane</keyword>
<dbReference type="PANTHER" id="PTHR22926:SF3">
    <property type="entry name" value="UNDECAPRENYL-PHOSPHATE ALPHA-N-ACETYLGLUCOSAMINYL 1-PHOSPHATE TRANSFERASE"/>
    <property type="match status" value="1"/>
</dbReference>
<protein>
    <submittedName>
        <fullName evidence="8">Undecaprenyl/decaprenyl-phosphate alpha-N-acetylglucosaminyl 1-phosphate transferase</fullName>
    </submittedName>
</protein>
<dbReference type="Pfam" id="PF00953">
    <property type="entry name" value="Glycos_transf_4"/>
    <property type="match status" value="1"/>
</dbReference>
<accession>A0ABY5TQL0</accession>
<evidence type="ECO:0000256" key="6">
    <source>
        <dbReference type="ARBA" id="ARBA00023136"/>
    </source>
</evidence>
<dbReference type="CDD" id="cd06853">
    <property type="entry name" value="GT_WecA_like"/>
    <property type="match status" value="1"/>
</dbReference>
<comment type="subcellular location">
    <subcellularLocation>
        <location evidence="1">Cell membrane</location>
        <topology evidence="1">Multi-pass membrane protein</topology>
    </subcellularLocation>
</comment>
<evidence type="ECO:0000313" key="9">
    <source>
        <dbReference type="Proteomes" id="UP001059934"/>
    </source>
</evidence>
<evidence type="ECO:0000256" key="1">
    <source>
        <dbReference type="ARBA" id="ARBA00004651"/>
    </source>
</evidence>
<keyword evidence="3 8" id="KW-0808">Transferase</keyword>
<gene>
    <name evidence="8" type="ORF">NYF23_05745</name>
</gene>
<feature type="transmembrane region" description="Helical" evidence="7">
    <location>
        <begin position="220"/>
        <end position="240"/>
    </location>
</feature>
<name>A0ABY5TQL0_9GAMM</name>
<organism evidence="8 9">
    <name type="scientific">SAR92 clade bacterium H455</name>
    <dbReference type="NCBI Taxonomy" id="2974818"/>
    <lineage>
        <taxon>Bacteria</taxon>
        <taxon>Pseudomonadati</taxon>
        <taxon>Pseudomonadota</taxon>
        <taxon>Gammaproteobacteria</taxon>
        <taxon>Cellvibrionales</taxon>
        <taxon>Porticoccaceae</taxon>
        <taxon>SAR92 clade</taxon>
    </lineage>
</organism>
<evidence type="ECO:0000256" key="3">
    <source>
        <dbReference type="ARBA" id="ARBA00022679"/>
    </source>
</evidence>
<keyword evidence="5 7" id="KW-1133">Transmembrane helix</keyword>